<evidence type="ECO:0000256" key="6">
    <source>
        <dbReference type="ARBA" id="ARBA00067721"/>
    </source>
</evidence>
<evidence type="ECO:0000256" key="7">
    <source>
        <dbReference type="ARBA" id="ARBA00071024"/>
    </source>
</evidence>
<dbReference type="InterPro" id="IPR044666">
    <property type="entry name" value="Cyclophilin_A-like"/>
</dbReference>
<dbReference type="Gene3D" id="2.40.100.10">
    <property type="entry name" value="Cyclophilin-like"/>
    <property type="match status" value="1"/>
</dbReference>
<dbReference type="OrthoDB" id="442970at2759"/>
<evidence type="ECO:0000256" key="3">
    <source>
        <dbReference type="ARBA" id="ARBA00023242"/>
    </source>
</evidence>
<feature type="region of interest" description="Disordered" evidence="10">
    <location>
        <begin position="442"/>
        <end position="526"/>
    </location>
</feature>
<dbReference type="PANTHER" id="PTHR45625">
    <property type="entry name" value="PEPTIDYL-PROLYL CIS-TRANS ISOMERASE-RELATED"/>
    <property type="match status" value="1"/>
</dbReference>
<feature type="compositionally biased region" description="Basic and acidic residues" evidence="10">
    <location>
        <begin position="251"/>
        <end position="269"/>
    </location>
</feature>
<evidence type="ECO:0000256" key="2">
    <source>
        <dbReference type="ARBA" id="ARBA00004123"/>
    </source>
</evidence>
<evidence type="ECO:0000259" key="11">
    <source>
        <dbReference type="PROSITE" id="PS50072"/>
    </source>
</evidence>
<dbReference type="GO" id="GO:0006457">
    <property type="term" value="P:protein folding"/>
    <property type="evidence" value="ECO:0007669"/>
    <property type="project" value="InterPro"/>
</dbReference>
<dbReference type="PROSITE" id="PS00170">
    <property type="entry name" value="CSA_PPIASE_1"/>
    <property type="match status" value="1"/>
</dbReference>
<dbReference type="CDD" id="cd01925">
    <property type="entry name" value="cyclophilin_CeCYP16-like"/>
    <property type="match status" value="1"/>
</dbReference>
<evidence type="ECO:0000256" key="9">
    <source>
        <dbReference type="ARBA" id="ARBA00083804"/>
    </source>
</evidence>
<feature type="compositionally biased region" description="Basic and acidic residues" evidence="10">
    <location>
        <begin position="464"/>
        <end position="513"/>
    </location>
</feature>
<comment type="similarity">
    <text evidence="4">Belongs to the cyclophilin-type PPIase family. CWC27 subfamily.</text>
</comment>
<evidence type="ECO:0000256" key="10">
    <source>
        <dbReference type="SAM" id="MobiDB-lite"/>
    </source>
</evidence>
<dbReference type="EMBL" id="MCGT01000003">
    <property type="protein sequence ID" value="ORX61752.1"/>
    <property type="molecule type" value="Genomic_DNA"/>
</dbReference>
<protein>
    <recommendedName>
        <fullName evidence="7">Peptidyl-prolyl isomerase CWC27</fullName>
    </recommendedName>
    <alternativeName>
        <fullName evidence="6">Peptidyl-prolyl isomerase cwc27</fullName>
    </alternativeName>
    <alternativeName>
        <fullName evidence="8 9">Rotamase CWC27</fullName>
    </alternativeName>
</protein>
<evidence type="ECO:0000256" key="4">
    <source>
        <dbReference type="ARBA" id="ARBA00038509"/>
    </source>
</evidence>
<dbReference type="GO" id="GO:0003755">
    <property type="term" value="F:peptidyl-prolyl cis-trans isomerase activity"/>
    <property type="evidence" value="ECO:0007669"/>
    <property type="project" value="UniProtKB-EC"/>
</dbReference>
<comment type="caution">
    <text evidence="12">The sequence shown here is derived from an EMBL/GenBank/DDBJ whole genome shotgun (WGS) entry which is preliminary data.</text>
</comment>
<gene>
    <name evidence="12" type="ORF">DM01DRAFT_1299830</name>
</gene>
<sequence>MSNIYALEPYTNGKVILKTTKGDVEIELWGKEAPKATRNFIQLCLEGYYDDTIFHRVVPGFIVQGGDPTGTGFGGESIYEDSEFPDEFHSRLRFNRRGLVGMANTGQNDNGSQFFFTLDRSDDLTKKHTLFGRVAGDTLFNVMKMAELEIDKDNRPLYPPKIKSTEVVINPFDDIVPRVSKKELLAQQERERLLAEAAKPKKVKKEKKRLNLLSFGEEAEEMSPETTKKKMKSAHDDMEGVPAPAPLPPSIEKELERLRQEKAQPKPEAEPSEMTKPSKPKKEKASIDQPTLSAKEQIEILKRDIKQISKVEEKVVDNSSKKKVSLVQQEREKYAKSGKVSIGGMKARKRKGMSDDDTMARLMAFQDKLTSTEEAAPLRKKENGPCALHGIPGCESCESNVGDLFAEDDSPDNWMAHKLVFEKDLKGKDLMQRKENVNDYVVFDPLDKNNQEQDPLDASYSKRQQNDSRRSSSHRSDRDRHDDYQKRRRDDDRRSRYDDRDGDYRRRRDDGAYSRKRSERRDDSRR</sequence>
<comment type="catalytic activity">
    <reaction evidence="1">
        <text>[protein]-peptidylproline (omega=180) = [protein]-peptidylproline (omega=0)</text>
        <dbReference type="Rhea" id="RHEA:16237"/>
        <dbReference type="Rhea" id="RHEA-COMP:10747"/>
        <dbReference type="Rhea" id="RHEA-COMP:10748"/>
        <dbReference type="ChEBI" id="CHEBI:83833"/>
        <dbReference type="ChEBI" id="CHEBI:83834"/>
        <dbReference type="EC" id="5.2.1.8"/>
    </reaction>
</comment>
<dbReference type="Proteomes" id="UP000242146">
    <property type="component" value="Unassembled WGS sequence"/>
</dbReference>
<feature type="domain" description="PPIase cyclophilin-type" evidence="11">
    <location>
        <begin position="22"/>
        <end position="167"/>
    </location>
</feature>
<dbReference type="GO" id="GO:0071013">
    <property type="term" value="C:catalytic step 2 spliceosome"/>
    <property type="evidence" value="ECO:0007669"/>
    <property type="project" value="TreeGrafter"/>
</dbReference>
<keyword evidence="13" id="KW-1185">Reference proteome</keyword>
<evidence type="ECO:0000256" key="5">
    <source>
        <dbReference type="ARBA" id="ARBA00055615"/>
    </source>
</evidence>
<name>A0A1X2GUP9_9FUNG</name>
<dbReference type="STRING" id="101127.A0A1X2GUP9"/>
<reference evidence="12 13" key="1">
    <citation type="submission" date="2016-07" db="EMBL/GenBank/DDBJ databases">
        <title>Pervasive Adenine N6-methylation of Active Genes in Fungi.</title>
        <authorList>
            <consortium name="DOE Joint Genome Institute"/>
            <person name="Mondo S.J."/>
            <person name="Dannebaum R.O."/>
            <person name="Kuo R.C."/>
            <person name="Labutti K."/>
            <person name="Haridas S."/>
            <person name="Kuo A."/>
            <person name="Salamov A."/>
            <person name="Ahrendt S.R."/>
            <person name="Lipzen A."/>
            <person name="Sullivan W."/>
            <person name="Andreopoulos W.B."/>
            <person name="Clum A."/>
            <person name="Lindquist E."/>
            <person name="Daum C."/>
            <person name="Ramamoorthy G.K."/>
            <person name="Gryganskyi A."/>
            <person name="Culley D."/>
            <person name="Magnuson J.K."/>
            <person name="James T.Y."/>
            <person name="O'Malley M.A."/>
            <person name="Stajich J.E."/>
            <person name="Spatafora J.W."/>
            <person name="Visel A."/>
            <person name="Grigoriev I.V."/>
        </authorList>
    </citation>
    <scope>NUCLEOTIDE SEQUENCE [LARGE SCALE GENOMIC DNA]</scope>
    <source>
        <strain evidence="12 13">NRRL 3301</strain>
    </source>
</reference>
<evidence type="ECO:0000256" key="1">
    <source>
        <dbReference type="ARBA" id="ARBA00000971"/>
    </source>
</evidence>
<dbReference type="AlphaFoldDB" id="A0A1X2GUP9"/>
<accession>A0A1X2GUP9</accession>
<comment type="function">
    <text evidence="5">PPIases accelerate the folding of proteins. It catalyzes the cis-trans isomerization of proline imidic peptide bonds in oligopeptides. Involved in pre-mRNA splicing.</text>
</comment>
<evidence type="ECO:0000256" key="8">
    <source>
        <dbReference type="ARBA" id="ARBA00082698"/>
    </source>
</evidence>
<evidence type="ECO:0000313" key="12">
    <source>
        <dbReference type="EMBL" id="ORX61752.1"/>
    </source>
</evidence>
<dbReference type="InterPro" id="IPR020892">
    <property type="entry name" value="Cyclophilin-type_PPIase_CS"/>
</dbReference>
<dbReference type="PRINTS" id="PR00153">
    <property type="entry name" value="CSAPPISMRASE"/>
</dbReference>
<dbReference type="SUPFAM" id="SSF50891">
    <property type="entry name" value="Cyclophilin-like"/>
    <property type="match status" value="1"/>
</dbReference>
<evidence type="ECO:0000313" key="13">
    <source>
        <dbReference type="Proteomes" id="UP000242146"/>
    </source>
</evidence>
<dbReference type="FunFam" id="2.40.100.10:FF:000007">
    <property type="entry name" value="Peptidyl-prolyl cis-trans isomerase CWC27 homolog"/>
    <property type="match status" value="1"/>
</dbReference>
<keyword evidence="3" id="KW-0539">Nucleus</keyword>
<comment type="subcellular location">
    <subcellularLocation>
        <location evidence="2">Nucleus</location>
    </subcellularLocation>
</comment>
<dbReference type="PROSITE" id="PS50072">
    <property type="entry name" value="CSA_PPIASE_2"/>
    <property type="match status" value="1"/>
</dbReference>
<proteinExistence type="inferred from homology"/>
<organism evidence="12 13">
    <name type="scientific">Hesseltinella vesiculosa</name>
    <dbReference type="NCBI Taxonomy" id="101127"/>
    <lineage>
        <taxon>Eukaryota</taxon>
        <taxon>Fungi</taxon>
        <taxon>Fungi incertae sedis</taxon>
        <taxon>Mucoromycota</taxon>
        <taxon>Mucoromycotina</taxon>
        <taxon>Mucoromycetes</taxon>
        <taxon>Mucorales</taxon>
        <taxon>Cunninghamellaceae</taxon>
        <taxon>Hesseltinella</taxon>
    </lineage>
</organism>
<dbReference type="InterPro" id="IPR029000">
    <property type="entry name" value="Cyclophilin-like_dom_sf"/>
</dbReference>
<feature type="region of interest" description="Disordered" evidence="10">
    <location>
        <begin position="314"/>
        <end position="357"/>
    </location>
</feature>
<feature type="region of interest" description="Disordered" evidence="10">
    <location>
        <begin position="214"/>
        <end position="291"/>
    </location>
</feature>
<dbReference type="PANTHER" id="PTHR45625:SF6">
    <property type="entry name" value="SPLICEOSOME-ASSOCIATED PROTEIN CWC27 HOMOLOG"/>
    <property type="match status" value="1"/>
</dbReference>
<dbReference type="InterPro" id="IPR002130">
    <property type="entry name" value="Cyclophilin-type_PPIase_dom"/>
</dbReference>
<dbReference type="Pfam" id="PF00160">
    <property type="entry name" value="Pro_isomerase"/>
    <property type="match status" value="1"/>
</dbReference>